<reference evidence="2 3" key="1">
    <citation type="journal article" date="2018" name="Nat. Ecol. Evol.">
        <title>Shark genomes provide insights into elasmobranch evolution and the origin of vertebrates.</title>
        <authorList>
            <person name="Hara Y"/>
            <person name="Yamaguchi K"/>
            <person name="Onimaru K"/>
            <person name="Kadota M"/>
            <person name="Koyanagi M"/>
            <person name="Keeley SD"/>
            <person name="Tatsumi K"/>
            <person name="Tanaka K"/>
            <person name="Motone F"/>
            <person name="Kageyama Y"/>
            <person name="Nozu R"/>
            <person name="Adachi N"/>
            <person name="Nishimura O"/>
            <person name="Nakagawa R"/>
            <person name="Tanegashima C"/>
            <person name="Kiyatake I"/>
            <person name="Matsumoto R"/>
            <person name="Murakumo K"/>
            <person name="Nishida K"/>
            <person name="Terakita A"/>
            <person name="Kuratani S"/>
            <person name="Sato K"/>
            <person name="Hyodo S Kuraku.S."/>
        </authorList>
    </citation>
    <scope>NUCLEOTIDE SEQUENCE [LARGE SCALE GENOMIC DNA]</scope>
</reference>
<sequence length="74" mass="7956">MTAAMDSLQTLSSDTATLAMQQAMMAGHAGDDSLDGTDEDEIEEEEEEEEEDDNGELQTTNVNDLGLDNSDSLD</sequence>
<feature type="compositionally biased region" description="Acidic residues" evidence="1">
    <location>
        <begin position="32"/>
        <end position="55"/>
    </location>
</feature>
<name>A0A401NNI3_SCYTO</name>
<keyword evidence="3" id="KW-1185">Reference proteome</keyword>
<gene>
    <name evidence="2" type="ORF">scyTo_0014491</name>
</gene>
<accession>A0A401NNI3</accession>
<dbReference type="EMBL" id="BFAA01007792">
    <property type="protein sequence ID" value="GCB62414.1"/>
    <property type="molecule type" value="Genomic_DNA"/>
</dbReference>
<dbReference type="AlphaFoldDB" id="A0A401NNI3"/>
<organism evidence="2 3">
    <name type="scientific">Scyliorhinus torazame</name>
    <name type="common">Cloudy catshark</name>
    <name type="synonym">Catulus torazame</name>
    <dbReference type="NCBI Taxonomy" id="75743"/>
    <lineage>
        <taxon>Eukaryota</taxon>
        <taxon>Metazoa</taxon>
        <taxon>Chordata</taxon>
        <taxon>Craniata</taxon>
        <taxon>Vertebrata</taxon>
        <taxon>Chondrichthyes</taxon>
        <taxon>Elasmobranchii</taxon>
        <taxon>Galeomorphii</taxon>
        <taxon>Galeoidea</taxon>
        <taxon>Carcharhiniformes</taxon>
        <taxon>Scyliorhinidae</taxon>
        <taxon>Scyliorhinus</taxon>
    </lineage>
</organism>
<evidence type="ECO:0000256" key="1">
    <source>
        <dbReference type="SAM" id="MobiDB-lite"/>
    </source>
</evidence>
<dbReference type="STRING" id="75743.A0A401NNI3"/>
<evidence type="ECO:0000313" key="2">
    <source>
        <dbReference type="EMBL" id="GCB62414.1"/>
    </source>
</evidence>
<feature type="region of interest" description="Disordered" evidence="1">
    <location>
        <begin position="19"/>
        <end position="74"/>
    </location>
</feature>
<proteinExistence type="predicted"/>
<protein>
    <submittedName>
        <fullName evidence="2">Uncharacterized protein</fullName>
    </submittedName>
</protein>
<feature type="compositionally biased region" description="Low complexity" evidence="1">
    <location>
        <begin position="63"/>
        <end position="74"/>
    </location>
</feature>
<dbReference type="Proteomes" id="UP000288216">
    <property type="component" value="Unassembled WGS sequence"/>
</dbReference>
<comment type="caution">
    <text evidence="2">The sequence shown here is derived from an EMBL/GenBank/DDBJ whole genome shotgun (WGS) entry which is preliminary data.</text>
</comment>
<evidence type="ECO:0000313" key="3">
    <source>
        <dbReference type="Proteomes" id="UP000288216"/>
    </source>
</evidence>